<comment type="caution">
    <text evidence="4">The sequence shown here is derived from an EMBL/GenBank/DDBJ whole genome shotgun (WGS) entry which is preliminary data.</text>
</comment>
<dbReference type="Pfam" id="PF00384">
    <property type="entry name" value="Molybdopterin"/>
    <property type="match status" value="1"/>
</dbReference>
<accession>X1GHT0</accession>
<reference evidence="4" key="1">
    <citation type="journal article" date="2014" name="Front. Microbiol.">
        <title>High frequency of phylogenetically diverse reductive dehalogenase-homologous genes in deep subseafloor sedimentary metagenomes.</title>
        <authorList>
            <person name="Kawai M."/>
            <person name="Futagami T."/>
            <person name="Toyoda A."/>
            <person name="Takaki Y."/>
            <person name="Nishi S."/>
            <person name="Hori S."/>
            <person name="Arai W."/>
            <person name="Tsubouchi T."/>
            <person name="Morono Y."/>
            <person name="Uchiyama I."/>
            <person name="Ito T."/>
            <person name="Fujiyama A."/>
            <person name="Inagaki F."/>
            <person name="Takami H."/>
        </authorList>
    </citation>
    <scope>NUCLEOTIDE SEQUENCE</scope>
    <source>
        <strain evidence="4">Expedition CK06-06</strain>
    </source>
</reference>
<dbReference type="Gene3D" id="3.30.2070.10">
    <property type="entry name" value="Formate dehydrogenase/DMSO reductase"/>
    <property type="match status" value="1"/>
</dbReference>
<dbReference type="GO" id="GO:0016491">
    <property type="term" value="F:oxidoreductase activity"/>
    <property type="evidence" value="ECO:0007669"/>
    <property type="project" value="InterPro"/>
</dbReference>
<dbReference type="AlphaFoldDB" id="X1GHT0"/>
<proteinExistence type="predicted"/>
<evidence type="ECO:0000256" key="1">
    <source>
        <dbReference type="ARBA" id="ARBA00023004"/>
    </source>
</evidence>
<dbReference type="GO" id="GO:0051536">
    <property type="term" value="F:iron-sulfur cluster binding"/>
    <property type="evidence" value="ECO:0007669"/>
    <property type="project" value="UniProtKB-KW"/>
</dbReference>
<dbReference type="PANTHER" id="PTHR43742:SF6">
    <property type="entry name" value="OXIDOREDUCTASE YYAE-RELATED"/>
    <property type="match status" value="1"/>
</dbReference>
<keyword evidence="2" id="KW-0411">Iron-sulfur</keyword>
<evidence type="ECO:0000256" key="2">
    <source>
        <dbReference type="ARBA" id="ARBA00023014"/>
    </source>
</evidence>
<keyword evidence="1" id="KW-0408">Iron</keyword>
<dbReference type="EMBL" id="BARU01010386">
    <property type="protein sequence ID" value="GAH32568.1"/>
    <property type="molecule type" value="Genomic_DNA"/>
</dbReference>
<organism evidence="4">
    <name type="scientific">marine sediment metagenome</name>
    <dbReference type="NCBI Taxonomy" id="412755"/>
    <lineage>
        <taxon>unclassified sequences</taxon>
        <taxon>metagenomes</taxon>
        <taxon>ecological metagenomes</taxon>
    </lineage>
</organism>
<dbReference type="InterPro" id="IPR050612">
    <property type="entry name" value="Prok_Mopterin_Oxidored"/>
</dbReference>
<feature type="domain" description="Molybdopterin oxidoreductase" evidence="3">
    <location>
        <begin position="52"/>
        <end position="143"/>
    </location>
</feature>
<gene>
    <name evidence="4" type="ORF">S03H2_19817</name>
</gene>
<keyword evidence="2" id="KW-0479">Metal-binding</keyword>
<evidence type="ECO:0000259" key="3">
    <source>
        <dbReference type="Pfam" id="PF00384"/>
    </source>
</evidence>
<dbReference type="InterPro" id="IPR006656">
    <property type="entry name" value="Mopterin_OxRdtase"/>
</dbReference>
<evidence type="ECO:0000313" key="4">
    <source>
        <dbReference type="EMBL" id="GAH32568.1"/>
    </source>
</evidence>
<dbReference type="Gene3D" id="3.40.50.740">
    <property type="match status" value="1"/>
</dbReference>
<sequence length="278" mass="31942">MDSILLRNKLKKGEISEDYYRRRCGIAQDWPLPNIRAIWLSSQAAYNNHQSGRPSLGNQDLNKVIKAIKELDLIVSATFSTESFSNKFADIILPLADPFFEEPQGFLNKGGSASNYFICGFKVVQPPGEARPLEWIMVKIAEKLGIAEDYSPRLIDVVDDYPTGWDQRMEYLLKEAYEQWAEKYSLKSNKPPIWEEFKKKPIYRIPKNGPLKVAFRDNIKNYKPFDTPSGKIEFYSDFLADKEMARKSYVLPRRKIDNKCCFGGKYSSNNSSDGTMDS</sequence>
<dbReference type="PANTHER" id="PTHR43742">
    <property type="entry name" value="TRIMETHYLAMINE-N-OXIDE REDUCTASE"/>
    <property type="match status" value="1"/>
</dbReference>
<dbReference type="SUPFAM" id="SSF53706">
    <property type="entry name" value="Formate dehydrogenase/DMSO reductase, domains 1-3"/>
    <property type="match status" value="1"/>
</dbReference>
<name>X1GHT0_9ZZZZ</name>
<feature type="non-terminal residue" evidence="4">
    <location>
        <position position="278"/>
    </location>
</feature>
<dbReference type="Gene3D" id="3.40.228.10">
    <property type="entry name" value="Dimethylsulfoxide Reductase, domain 2"/>
    <property type="match status" value="1"/>
</dbReference>
<protein>
    <recommendedName>
        <fullName evidence="3">Molybdopterin oxidoreductase domain-containing protein</fullName>
    </recommendedName>
</protein>